<evidence type="ECO:0000313" key="2">
    <source>
        <dbReference type="EMBL" id="MDC0685075.1"/>
    </source>
</evidence>
<sequence>MATNHNKNQDEHRGSSQIASILHHYKQALIQRWARLVLDDPGVPEADRPSEPELIDPIPSLLD</sequence>
<organism evidence="2 3">
    <name type="scientific">Sorangium atrum</name>
    <dbReference type="NCBI Taxonomy" id="2995308"/>
    <lineage>
        <taxon>Bacteria</taxon>
        <taxon>Pseudomonadati</taxon>
        <taxon>Myxococcota</taxon>
        <taxon>Polyangia</taxon>
        <taxon>Polyangiales</taxon>
        <taxon>Polyangiaceae</taxon>
        <taxon>Sorangium</taxon>
    </lineage>
</organism>
<dbReference type="RefSeq" id="WP_272103190.1">
    <property type="nucleotide sequence ID" value="NZ_JAQNDK010000006.1"/>
</dbReference>
<keyword evidence="3" id="KW-1185">Reference proteome</keyword>
<accession>A0ABT5CGX3</accession>
<proteinExistence type="predicted"/>
<evidence type="ECO:0000256" key="1">
    <source>
        <dbReference type="SAM" id="MobiDB-lite"/>
    </source>
</evidence>
<dbReference type="EMBL" id="JAQNDK010000006">
    <property type="protein sequence ID" value="MDC0685075.1"/>
    <property type="molecule type" value="Genomic_DNA"/>
</dbReference>
<comment type="caution">
    <text evidence="2">The sequence shown here is derived from an EMBL/GenBank/DDBJ whole genome shotgun (WGS) entry which is preliminary data.</text>
</comment>
<name>A0ABT5CGX3_9BACT</name>
<gene>
    <name evidence="2" type="ORF">POL72_45600</name>
</gene>
<feature type="region of interest" description="Disordered" evidence="1">
    <location>
        <begin position="40"/>
        <end position="63"/>
    </location>
</feature>
<evidence type="ECO:0000313" key="3">
    <source>
        <dbReference type="Proteomes" id="UP001217485"/>
    </source>
</evidence>
<reference evidence="2 3" key="1">
    <citation type="submission" date="2023-01" db="EMBL/GenBank/DDBJ databases">
        <title>Minimal conservation of predation-associated metabolite biosynthetic gene clusters underscores biosynthetic potential of Myxococcota including descriptions for ten novel species: Archangium lansinium sp. nov., Myxococcus landrumus sp. nov., Nannocystis bai.</title>
        <authorList>
            <person name="Ahearne A."/>
            <person name="Stevens C."/>
            <person name="Dowd S."/>
        </authorList>
    </citation>
    <scope>NUCLEOTIDE SEQUENCE [LARGE SCALE GENOMIC DNA]</scope>
    <source>
        <strain evidence="2 3">WIWO2</strain>
    </source>
</reference>
<protein>
    <submittedName>
        <fullName evidence="2">RsbRD N-terminal domain-containing protein</fullName>
    </submittedName>
</protein>
<dbReference type="Proteomes" id="UP001217485">
    <property type="component" value="Unassembled WGS sequence"/>
</dbReference>